<dbReference type="Gene3D" id="1.10.238.100">
    <property type="entry name" value="YAP1 redox domain. Chain B"/>
    <property type="match status" value="1"/>
</dbReference>
<dbReference type="GO" id="GO:0000976">
    <property type="term" value="F:transcription cis-regulatory region binding"/>
    <property type="evidence" value="ECO:0007669"/>
    <property type="project" value="InterPro"/>
</dbReference>
<dbReference type="InterPro" id="IPR050936">
    <property type="entry name" value="AP-1-like"/>
</dbReference>
<feature type="domain" description="BZIP" evidence="5">
    <location>
        <begin position="104"/>
        <end position="144"/>
    </location>
</feature>
<reference evidence="6" key="1">
    <citation type="journal article" date="2014" name="Genome Announc.">
        <title>De novo whole-genome sequence and genome annotation of Lichtheimia ramosa.</title>
        <authorList>
            <person name="Linde J."/>
            <person name="Schwartze V."/>
            <person name="Binder U."/>
            <person name="Lass-Florl C."/>
            <person name="Voigt K."/>
            <person name="Horn F."/>
        </authorList>
    </citation>
    <scope>NUCLEOTIDE SEQUENCE</scope>
    <source>
        <strain evidence="6">JMRC FSU:6197</strain>
    </source>
</reference>
<dbReference type="AlphaFoldDB" id="A0A077WJN2"/>
<feature type="compositionally biased region" description="Low complexity" evidence="4">
    <location>
        <begin position="192"/>
        <end position="226"/>
    </location>
</feature>
<dbReference type="PANTHER" id="PTHR40621:SF6">
    <property type="entry name" value="AP-1-LIKE TRANSCRIPTION FACTOR YAP1-RELATED"/>
    <property type="match status" value="1"/>
</dbReference>
<evidence type="ECO:0000256" key="1">
    <source>
        <dbReference type="ARBA" id="ARBA00004123"/>
    </source>
</evidence>
<dbReference type="PROSITE" id="PS50217">
    <property type="entry name" value="BZIP"/>
    <property type="match status" value="1"/>
</dbReference>
<evidence type="ECO:0000313" key="6">
    <source>
        <dbReference type="EMBL" id="CDS06822.1"/>
    </source>
</evidence>
<evidence type="ECO:0000256" key="3">
    <source>
        <dbReference type="ARBA" id="ARBA00023242"/>
    </source>
</evidence>
<name>A0A077WJN2_9FUNG</name>
<dbReference type="InterPro" id="IPR046347">
    <property type="entry name" value="bZIP_sf"/>
</dbReference>
<dbReference type="SMART" id="SM00338">
    <property type="entry name" value="BRLZ"/>
    <property type="match status" value="1"/>
</dbReference>
<dbReference type="SUPFAM" id="SSF57959">
    <property type="entry name" value="Leucine zipper domain"/>
    <property type="match status" value="1"/>
</dbReference>
<accession>A0A077WJN2</accession>
<dbReference type="GO" id="GO:0090575">
    <property type="term" value="C:RNA polymerase II transcription regulator complex"/>
    <property type="evidence" value="ECO:0007669"/>
    <property type="project" value="TreeGrafter"/>
</dbReference>
<sequence>MTSTTNNDWNIDDTAHDLLNEAIASNYRSQRLDEPLSLSNEESTHKTTSKRKSSRTTNESLSSASSGEKRGLDKTDDAGIRSKSAPKRAGRKPLEKTQPSDAPLDPKQKRKEQNRAAQRAFRERKERHVQELQDRIRELEEENAAHGTLVKENEKLKEQIRLLKEENYALKGTPFTFEYPPKTISHEEEYRSSSGNSSSNSSCGSLSVGGEKMTGSSNSSINSGESPALASDTSPEVEEQTPQDLGATVQSFNIEDIFFPSSNHDMNFFNPTSSADMTTNATINVLDDSNTNTSTNHAATLTPATTTATTTTTSLPDSTKNDLVFTDYRIPPSSDNFLFQNDLPPLFGEEFDLFGLTAPAPYTTNDLDPNLFANQQSMLQQATMLQQQQQTTTQQPCDLGSLMQTLHRVKYEQPKATEIDQRLKDYCPDFDLDNLCADLKEKAKCTDQVFTPKEMNNIITYVEHKHHEKQHL</sequence>
<feature type="region of interest" description="Disordered" evidence="4">
    <location>
        <begin position="28"/>
        <end position="129"/>
    </location>
</feature>
<gene>
    <name evidence="6" type="ORF">LRAMOSA09347</name>
</gene>
<protein>
    <recommendedName>
        <fullName evidence="5">BZIP domain-containing protein</fullName>
    </recommendedName>
</protein>
<dbReference type="CDD" id="cd14688">
    <property type="entry name" value="bZIP_YAP"/>
    <property type="match status" value="1"/>
</dbReference>
<keyword evidence="3" id="KW-0539">Nucleus</keyword>
<dbReference type="InterPro" id="IPR004827">
    <property type="entry name" value="bZIP"/>
</dbReference>
<evidence type="ECO:0000259" key="5">
    <source>
        <dbReference type="PROSITE" id="PS50217"/>
    </source>
</evidence>
<feature type="compositionally biased region" description="Basic and acidic residues" evidence="4">
    <location>
        <begin position="67"/>
        <end position="80"/>
    </location>
</feature>
<dbReference type="GO" id="GO:0005737">
    <property type="term" value="C:cytoplasm"/>
    <property type="evidence" value="ECO:0007669"/>
    <property type="project" value="UniProtKB-SubCell"/>
</dbReference>
<feature type="region of interest" description="Disordered" evidence="4">
    <location>
        <begin position="186"/>
        <end position="243"/>
    </location>
</feature>
<dbReference type="GO" id="GO:0001228">
    <property type="term" value="F:DNA-binding transcription activator activity, RNA polymerase II-specific"/>
    <property type="evidence" value="ECO:0007669"/>
    <property type="project" value="TreeGrafter"/>
</dbReference>
<feature type="compositionally biased region" description="Basic and acidic residues" evidence="4">
    <location>
        <begin position="104"/>
        <end position="129"/>
    </location>
</feature>
<dbReference type="Gene3D" id="1.20.5.170">
    <property type="match status" value="1"/>
</dbReference>
<dbReference type="InterPro" id="IPR023167">
    <property type="entry name" value="Yap1_redox_dom_sf"/>
</dbReference>
<organism evidence="6">
    <name type="scientific">Lichtheimia ramosa</name>
    <dbReference type="NCBI Taxonomy" id="688394"/>
    <lineage>
        <taxon>Eukaryota</taxon>
        <taxon>Fungi</taxon>
        <taxon>Fungi incertae sedis</taxon>
        <taxon>Mucoromycota</taxon>
        <taxon>Mucoromycotina</taxon>
        <taxon>Mucoromycetes</taxon>
        <taxon>Mucorales</taxon>
        <taxon>Lichtheimiaceae</taxon>
        <taxon>Lichtheimia</taxon>
    </lineage>
</organism>
<dbReference type="PANTHER" id="PTHR40621">
    <property type="entry name" value="TRANSCRIPTION FACTOR KAPC-RELATED"/>
    <property type="match status" value="1"/>
</dbReference>
<dbReference type="PROSITE" id="PS00036">
    <property type="entry name" value="BZIP_BASIC"/>
    <property type="match status" value="1"/>
</dbReference>
<proteinExistence type="predicted"/>
<dbReference type="SUPFAM" id="SSF111430">
    <property type="entry name" value="YAP1 redox domain"/>
    <property type="match status" value="1"/>
</dbReference>
<dbReference type="EMBL" id="LK023321">
    <property type="protein sequence ID" value="CDS06822.1"/>
    <property type="molecule type" value="Genomic_DNA"/>
</dbReference>
<comment type="subcellular location">
    <subcellularLocation>
        <location evidence="2">Cytoplasm</location>
    </subcellularLocation>
    <subcellularLocation>
        <location evidence="1">Nucleus</location>
    </subcellularLocation>
</comment>
<evidence type="ECO:0000256" key="2">
    <source>
        <dbReference type="ARBA" id="ARBA00004496"/>
    </source>
</evidence>
<evidence type="ECO:0000256" key="4">
    <source>
        <dbReference type="SAM" id="MobiDB-lite"/>
    </source>
</evidence>
<dbReference type="OrthoDB" id="2593073at2759"/>
<dbReference type="Pfam" id="PF00170">
    <property type="entry name" value="bZIP_1"/>
    <property type="match status" value="1"/>
</dbReference>